<protein>
    <submittedName>
        <fullName evidence="2">Uncharacterized protein</fullName>
    </submittedName>
</protein>
<dbReference type="OrthoDB" id="194358at2759"/>
<accession>A0A6G1JNU3</accession>
<evidence type="ECO:0000313" key="2">
    <source>
        <dbReference type="EMBL" id="KAF2692237.1"/>
    </source>
</evidence>
<sequence>MHLAAVAGNHLIVGYIQHQTVQQKLAMNLRHRCIRTGRMPLHEAIVEGHLDAVRCLISAGSDLEQWIVNGLIALELAEKYRQEEIATIIRVHRRSP</sequence>
<dbReference type="PROSITE" id="PS50088">
    <property type="entry name" value="ANK_REPEAT"/>
    <property type="match status" value="1"/>
</dbReference>
<evidence type="ECO:0000256" key="1">
    <source>
        <dbReference type="PROSITE-ProRule" id="PRU00023"/>
    </source>
</evidence>
<organism evidence="2 3">
    <name type="scientific">Lentithecium fluviatile CBS 122367</name>
    <dbReference type="NCBI Taxonomy" id="1168545"/>
    <lineage>
        <taxon>Eukaryota</taxon>
        <taxon>Fungi</taxon>
        <taxon>Dikarya</taxon>
        <taxon>Ascomycota</taxon>
        <taxon>Pezizomycotina</taxon>
        <taxon>Dothideomycetes</taxon>
        <taxon>Pleosporomycetidae</taxon>
        <taxon>Pleosporales</taxon>
        <taxon>Massarineae</taxon>
        <taxon>Lentitheciaceae</taxon>
        <taxon>Lentithecium</taxon>
    </lineage>
</organism>
<dbReference type="Pfam" id="PF12796">
    <property type="entry name" value="Ank_2"/>
    <property type="match status" value="1"/>
</dbReference>
<dbReference type="SMART" id="SM00248">
    <property type="entry name" value="ANK"/>
    <property type="match status" value="1"/>
</dbReference>
<feature type="repeat" description="ANK" evidence="1">
    <location>
        <begin position="36"/>
        <end position="64"/>
    </location>
</feature>
<dbReference type="Gene3D" id="1.25.40.20">
    <property type="entry name" value="Ankyrin repeat-containing domain"/>
    <property type="match status" value="1"/>
</dbReference>
<dbReference type="EMBL" id="MU005569">
    <property type="protein sequence ID" value="KAF2692237.1"/>
    <property type="molecule type" value="Genomic_DNA"/>
</dbReference>
<keyword evidence="3" id="KW-1185">Reference proteome</keyword>
<dbReference type="PROSITE" id="PS50297">
    <property type="entry name" value="ANK_REP_REGION"/>
    <property type="match status" value="1"/>
</dbReference>
<keyword evidence="1" id="KW-0040">ANK repeat</keyword>
<dbReference type="InterPro" id="IPR036770">
    <property type="entry name" value="Ankyrin_rpt-contain_sf"/>
</dbReference>
<name>A0A6G1JNU3_9PLEO</name>
<gene>
    <name evidence="2" type="ORF">K458DRAFT_411881</name>
</gene>
<reference evidence="2" key="1">
    <citation type="journal article" date="2020" name="Stud. Mycol.">
        <title>101 Dothideomycetes genomes: a test case for predicting lifestyles and emergence of pathogens.</title>
        <authorList>
            <person name="Haridas S."/>
            <person name="Albert R."/>
            <person name="Binder M."/>
            <person name="Bloem J."/>
            <person name="Labutti K."/>
            <person name="Salamov A."/>
            <person name="Andreopoulos B."/>
            <person name="Baker S."/>
            <person name="Barry K."/>
            <person name="Bills G."/>
            <person name="Bluhm B."/>
            <person name="Cannon C."/>
            <person name="Castanera R."/>
            <person name="Culley D."/>
            <person name="Daum C."/>
            <person name="Ezra D."/>
            <person name="Gonzalez J."/>
            <person name="Henrissat B."/>
            <person name="Kuo A."/>
            <person name="Liang C."/>
            <person name="Lipzen A."/>
            <person name="Lutzoni F."/>
            <person name="Magnuson J."/>
            <person name="Mondo S."/>
            <person name="Nolan M."/>
            <person name="Ohm R."/>
            <person name="Pangilinan J."/>
            <person name="Park H.-J."/>
            <person name="Ramirez L."/>
            <person name="Alfaro M."/>
            <person name="Sun H."/>
            <person name="Tritt A."/>
            <person name="Yoshinaga Y."/>
            <person name="Zwiers L.-H."/>
            <person name="Turgeon B."/>
            <person name="Goodwin S."/>
            <person name="Spatafora J."/>
            <person name="Crous P."/>
            <person name="Grigoriev I."/>
        </authorList>
    </citation>
    <scope>NUCLEOTIDE SEQUENCE</scope>
    <source>
        <strain evidence="2">CBS 122367</strain>
    </source>
</reference>
<dbReference type="AlphaFoldDB" id="A0A6G1JNU3"/>
<evidence type="ECO:0000313" key="3">
    <source>
        <dbReference type="Proteomes" id="UP000799291"/>
    </source>
</evidence>
<dbReference type="SUPFAM" id="SSF48403">
    <property type="entry name" value="Ankyrin repeat"/>
    <property type="match status" value="1"/>
</dbReference>
<dbReference type="Proteomes" id="UP000799291">
    <property type="component" value="Unassembled WGS sequence"/>
</dbReference>
<dbReference type="InterPro" id="IPR002110">
    <property type="entry name" value="Ankyrin_rpt"/>
</dbReference>
<proteinExistence type="predicted"/>